<evidence type="ECO:0000313" key="2">
    <source>
        <dbReference type="Proteomes" id="UP000635278"/>
    </source>
</evidence>
<evidence type="ECO:0000313" key="1">
    <source>
        <dbReference type="EMBL" id="NHN83380.1"/>
    </source>
</evidence>
<dbReference type="Proteomes" id="UP000635278">
    <property type="component" value="Unassembled WGS sequence"/>
</dbReference>
<organism evidence="1 2">
    <name type="scientific">Acetobacter musti</name>
    <dbReference type="NCBI Taxonomy" id="864732"/>
    <lineage>
        <taxon>Bacteria</taxon>
        <taxon>Pseudomonadati</taxon>
        <taxon>Pseudomonadota</taxon>
        <taxon>Alphaproteobacteria</taxon>
        <taxon>Acetobacterales</taxon>
        <taxon>Acetobacteraceae</taxon>
        <taxon>Acetobacter</taxon>
    </lineage>
</organism>
<keyword evidence="2" id="KW-1185">Reference proteome</keyword>
<evidence type="ECO:0008006" key="3">
    <source>
        <dbReference type="Google" id="ProtNLM"/>
    </source>
</evidence>
<accession>A0ABX0JL30</accession>
<dbReference type="SUPFAM" id="SSF56059">
    <property type="entry name" value="Glutathione synthetase ATP-binding domain-like"/>
    <property type="match status" value="1"/>
</dbReference>
<reference evidence="1 2" key="1">
    <citation type="journal article" date="2020" name="Int. J. Syst. Evol. Microbiol.">
        <title>Novel acetic acid bacteria from cider fermentations: Acetobacter conturbans sp. nov. and Acetobacter fallax sp. nov.</title>
        <authorList>
            <person name="Sombolestani A.S."/>
            <person name="Cleenwerck I."/>
            <person name="Cnockaert M."/>
            <person name="Borremans W."/>
            <person name="Wieme A.D."/>
            <person name="De Vuyst L."/>
            <person name="Vandamme P."/>
        </authorList>
    </citation>
    <scope>NUCLEOTIDE SEQUENCE [LARGE SCALE GENOMIC DNA]</scope>
    <source>
        <strain evidence="1 2">LMG 30640</strain>
    </source>
</reference>
<dbReference type="EMBL" id="WOTB01000002">
    <property type="protein sequence ID" value="NHN83380.1"/>
    <property type="molecule type" value="Genomic_DNA"/>
</dbReference>
<proteinExistence type="predicted"/>
<comment type="caution">
    <text evidence="1">The sequence shown here is derived from an EMBL/GenBank/DDBJ whole genome shotgun (WGS) entry which is preliminary data.</text>
</comment>
<sequence>MLDFTEISENPLLARRILERRLRETTDLADQAVQHYQLWEVCQVCGDEATALQHLGAAMKLDPVQRPLKRAPVSARRLVVLNAPGSFQANVPVAILLDDTTEIDTVWVSGDPAEQEMLIRIVKNLRPDAVLIAIAEDERQAKVIAQAETIAAASGAPVLNGGGRIGRVARSLVPMLLSGIPHVLVPECIVARKPFEVIPPFPVLIRPVSSHAGNQLKCVADRAALDAYVRIAGADTAYYVTRFVDYASLDGLYRKYRIVFVDGVAYPVHLAIHTDWAVWYYNAKMEDHPDRRAEEARFMLDMTGYFPRSVSAALSGIGEAVGLDYFGLDFGVLNDGTLVVFEIETGMIVHDRDPADIYPYKSACITRIRKAFEAMIDRRASAGNCHGA</sequence>
<protein>
    <recommendedName>
        <fullName evidence="3">ATP-grasp domain-containing protein</fullName>
    </recommendedName>
</protein>
<dbReference type="RefSeq" id="WP_173581817.1">
    <property type="nucleotide sequence ID" value="NZ_WOTB01000002.1"/>
</dbReference>
<name>A0ABX0JL30_9PROT</name>
<gene>
    <name evidence="1" type="ORF">GOB93_01835</name>
</gene>